<organism evidence="2 3">
    <name type="scientific">Ambispora leptoticha</name>
    <dbReference type="NCBI Taxonomy" id="144679"/>
    <lineage>
        <taxon>Eukaryota</taxon>
        <taxon>Fungi</taxon>
        <taxon>Fungi incertae sedis</taxon>
        <taxon>Mucoromycota</taxon>
        <taxon>Glomeromycotina</taxon>
        <taxon>Glomeromycetes</taxon>
        <taxon>Archaeosporales</taxon>
        <taxon>Ambisporaceae</taxon>
        <taxon>Ambispora</taxon>
    </lineage>
</organism>
<dbReference type="Proteomes" id="UP000789508">
    <property type="component" value="Unassembled WGS sequence"/>
</dbReference>
<sequence>MEYAQSSKISMNKGRNMEYVQLSDGNSGTVIPSNTTTRYNIHLSNSNSETATLSSDSQYDHILQSHSGEQSSDGNSETATPSSATLATPSSMLSATPS</sequence>
<dbReference type="EMBL" id="CAJVPS010050319">
    <property type="protein sequence ID" value="CAG8767705.1"/>
    <property type="molecule type" value="Genomic_DNA"/>
</dbReference>
<evidence type="ECO:0000256" key="1">
    <source>
        <dbReference type="SAM" id="MobiDB-lite"/>
    </source>
</evidence>
<feature type="non-terminal residue" evidence="2">
    <location>
        <position position="98"/>
    </location>
</feature>
<evidence type="ECO:0000313" key="3">
    <source>
        <dbReference type="Proteomes" id="UP000789508"/>
    </source>
</evidence>
<proteinExistence type="predicted"/>
<protein>
    <submittedName>
        <fullName evidence="2">47_t:CDS:1</fullName>
    </submittedName>
</protein>
<feature type="region of interest" description="Disordered" evidence="1">
    <location>
        <begin position="48"/>
        <end position="98"/>
    </location>
</feature>
<reference evidence="2" key="1">
    <citation type="submission" date="2021-06" db="EMBL/GenBank/DDBJ databases">
        <authorList>
            <person name="Kallberg Y."/>
            <person name="Tangrot J."/>
            <person name="Rosling A."/>
        </authorList>
    </citation>
    <scope>NUCLEOTIDE SEQUENCE</scope>
    <source>
        <strain evidence="2">FL130A</strain>
    </source>
</reference>
<feature type="compositionally biased region" description="Polar residues" evidence="1">
    <location>
        <begin position="48"/>
        <end position="57"/>
    </location>
</feature>
<feature type="compositionally biased region" description="Low complexity" evidence="1">
    <location>
        <begin position="78"/>
        <end position="98"/>
    </location>
</feature>
<feature type="compositionally biased region" description="Polar residues" evidence="1">
    <location>
        <begin position="64"/>
        <end position="77"/>
    </location>
</feature>
<dbReference type="OrthoDB" id="10425909at2759"/>
<dbReference type="AlphaFoldDB" id="A0A9N9J6Q4"/>
<comment type="caution">
    <text evidence="2">The sequence shown here is derived from an EMBL/GenBank/DDBJ whole genome shotgun (WGS) entry which is preliminary data.</text>
</comment>
<evidence type="ECO:0000313" key="2">
    <source>
        <dbReference type="EMBL" id="CAG8767705.1"/>
    </source>
</evidence>
<gene>
    <name evidence="2" type="ORF">ALEPTO_LOCUS13967</name>
</gene>
<accession>A0A9N9J6Q4</accession>
<name>A0A9N9J6Q4_9GLOM</name>
<keyword evidence="3" id="KW-1185">Reference proteome</keyword>